<reference evidence="2 3" key="1">
    <citation type="submission" date="2022-06" db="EMBL/GenBank/DDBJ databases">
        <title>Mycolicibacterium sp. CAU 1645 isolated from seawater.</title>
        <authorList>
            <person name="Kim W."/>
        </authorList>
    </citation>
    <scope>NUCLEOTIDE SEQUENCE [LARGE SCALE GENOMIC DNA]</scope>
    <source>
        <strain evidence="2 3">CAU 1645</strain>
    </source>
</reference>
<comment type="caution">
    <text evidence="2">The sequence shown here is derived from an EMBL/GenBank/DDBJ whole genome shotgun (WGS) entry which is preliminary data.</text>
</comment>
<dbReference type="RefSeq" id="WP_255061458.1">
    <property type="nucleotide sequence ID" value="NZ_JANDBD010000007.1"/>
</dbReference>
<evidence type="ECO:0000313" key="2">
    <source>
        <dbReference type="EMBL" id="MCP9274113.1"/>
    </source>
</evidence>
<organism evidence="2 3">
    <name type="scientific">Mycolicibacterium arenosum</name>
    <dbReference type="NCBI Taxonomy" id="2952157"/>
    <lineage>
        <taxon>Bacteria</taxon>
        <taxon>Bacillati</taxon>
        <taxon>Actinomycetota</taxon>
        <taxon>Actinomycetes</taxon>
        <taxon>Mycobacteriales</taxon>
        <taxon>Mycobacteriaceae</taxon>
        <taxon>Mycolicibacterium</taxon>
    </lineage>
</organism>
<dbReference type="EMBL" id="JANDBD010000007">
    <property type="protein sequence ID" value="MCP9274113.1"/>
    <property type="molecule type" value="Genomic_DNA"/>
</dbReference>
<name>A0ABT1M4N2_9MYCO</name>
<protein>
    <submittedName>
        <fullName evidence="2">Uncharacterized protein</fullName>
    </submittedName>
</protein>
<accession>A0ABT1M4N2</accession>
<sequence length="402" mass="44067">MASRWLRWSRRPSDEAQDAAALSQLTSTFLDMDRRQSIAESAVDAAAAFSPRADLQREWDAVQNACYEASAVYLGVAGRSSSDPEGGPPATGAEIAHAAAMLESARAGLDAFYDRHRSVLDSATNKVLALTSDVDAAIRSAHDARQRQSAAEPQLQDYPSVRHARDQLDAATARLQDARDRTDLAATRKAVEQLRLTSAALLRVLDEAPQRGEQARRTVASVGTRLDAVRTRAAGVPPLISSLLREFNAKSSADLVDTEKVSRGHIERAEALYRQAVAARDAHRPEDALDFAKQARTELAAAERHVDDVADRLAELRAIRAEPEQRARDVRFRLRDAQRLAVDRGVVPEWGSVLDAQAARIDRIVDDIGGTHPDYWAYQRSLGEVSEFIANVVSRIRQGAAR</sequence>
<proteinExistence type="predicted"/>
<evidence type="ECO:0000313" key="3">
    <source>
        <dbReference type="Proteomes" id="UP001651690"/>
    </source>
</evidence>
<dbReference type="Proteomes" id="UP001651690">
    <property type="component" value="Unassembled WGS sequence"/>
</dbReference>
<gene>
    <name evidence="2" type="ORF">NM203_18145</name>
</gene>
<keyword evidence="1" id="KW-0175">Coiled coil</keyword>
<keyword evidence="3" id="KW-1185">Reference proteome</keyword>
<feature type="coiled-coil region" evidence="1">
    <location>
        <begin position="292"/>
        <end position="319"/>
    </location>
</feature>
<evidence type="ECO:0000256" key="1">
    <source>
        <dbReference type="SAM" id="Coils"/>
    </source>
</evidence>